<organism evidence="5 6">
    <name type="scientific">Dawidia soli</name>
    <dbReference type="NCBI Taxonomy" id="2782352"/>
    <lineage>
        <taxon>Bacteria</taxon>
        <taxon>Pseudomonadati</taxon>
        <taxon>Bacteroidota</taxon>
        <taxon>Cytophagia</taxon>
        <taxon>Cytophagales</taxon>
        <taxon>Chryseotaleaceae</taxon>
        <taxon>Dawidia</taxon>
    </lineage>
</organism>
<dbReference type="SUPFAM" id="SSF50494">
    <property type="entry name" value="Trypsin-like serine proteases"/>
    <property type="match status" value="1"/>
</dbReference>
<evidence type="ECO:0000256" key="2">
    <source>
        <dbReference type="ARBA" id="ARBA00022670"/>
    </source>
</evidence>
<dbReference type="PANTHER" id="PTHR22939">
    <property type="entry name" value="SERINE PROTEASE FAMILY S1C HTRA-RELATED"/>
    <property type="match status" value="1"/>
</dbReference>
<reference evidence="5 6" key="1">
    <citation type="submission" date="2021-05" db="EMBL/GenBank/DDBJ databases">
        <title>A Polyphasic approach of four new species of the genus Ohtaekwangia: Ohtaekwangia histidinii sp. nov., Ohtaekwangia cretensis sp. nov., Ohtaekwangia indiensis sp. nov., Ohtaekwangia reichenbachii sp. nov. from diverse environment.</title>
        <authorList>
            <person name="Octaviana S."/>
        </authorList>
    </citation>
    <scope>NUCLEOTIDE SEQUENCE [LARGE SCALE GENOMIC DNA]</scope>
    <source>
        <strain evidence="5 6">PWU37</strain>
    </source>
</reference>
<sequence>MKRSIFILVVILAACVGGMLGSILTIRLLNFGVEPYQSIDEHQQLVLANNPAADTAYRVPASLNFLATARKVTSGVVHIQTSYGPGEFSVNPLQHYFDAPARSSGSGVVISDDGYIVTNFHVIEDASSIEIVMNNNQRFYAKLIGTDPTTDLALLKIRSRNLPFIKYGDSDRIVPGEWVLAVGNPFDLNSTVTAGIVSAKARNIGILRDRSNLQVESFIQTDAAVNPGNSGGALVNLRGELIGVNTAIATSSGSYQGYSFAIPVSLVRKVVDDLLEFGQVQRGLLGIQITDVNATIAEELGLAVNQGVLVNRVNDGSAAQTAGIEQGDVIIGIDGHGIHAVSELQEWVARNRPGKTIQVEYLRDGEHQQVKVRLTNNQGTEAVERKTINYDLGGMTVEDVPYKELAGLHLEGGARVANTTGKWKEAGLRTGFIITYIDKIPVDDVKDLNRILDFKKGGILIEGIYPGGEEGVYGVDW</sequence>
<dbReference type="SMART" id="SM00228">
    <property type="entry name" value="PDZ"/>
    <property type="match status" value="1"/>
</dbReference>
<proteinExistence type="inferred from homology"/>
<gene>
    <name evidence="5" type="ORF">KK078_09480</name>
</gene>
<comment type="caution">
    <text evidence="5">The sequence shown here is derived from an EMBL/GenBank/DDBJ whole genome shotgun (WGS) entry which is preliminary data.</text>
</comment>
<feature type="domain" description="PDZ" evidence="4">
    <location>
        <begin position="274"/>
        <end position="365"/>
    </location>
</feature>
<dbReference type="RefSeq" id="WP_254090025.1">
    <property type="nucleotide sequence ID" value="NZ_JAHESC010000011.1"/>
</dbReference>
<dbReference type="AlphaFoldDB" id="A0AAP2D7E5"/>
<dbReference type="PROSITE" id="PS51257">
    <property type="entry name" value="PROKAR_LIPOPROTEIN"/>
    <property type="match status" value="1"/>
</dbReference>
<dbReference type="PROSITE" id="PS50106">
    <property type="entry name" value="PDZ"/>
    <property type="match status" value="1"/>
</dbReference>
<evidence type="ECO:0000256" key="1">
    <source>
        <dbReference type="ARBA" id="ARBA00010541"/>
    </source>
</evidence>
<dbReference type="PRINTS" id="PR00834">
    <property type="entry name" value="PROTEASES2C"/>
</dbReference>
<dbReference type="InterPro" id="IPR001478">
    <property type="entry name" value="PDZ"/>
</dbReference>
<dbReference type="InterPro" id="IPR036034">
    <property type="entry name" value="PDZ_sf"/>
</dbReference>
<dbReference type="Gene3D" id="2.30.42.10">
    <property type="match status" value="1"/>
</dbReference>
<evidence type="ECO:0000256" key="3">
    <source>
        <dbReference type="ARBA" id="ARBA00022801"/>
    </source>
</evidence>
<dbReference type="InterPro" id="IPR009003">
    <property type="entry name" value="Peptidase_S1_PA"/>
</dbReference>
<name>A0AAP2D7E5_9BACT</name>
<dbReference type="PANTHER" id="PTHR22939:SF129">
    <property type="entry name" value="SERINE PROTEASE HTRA2, MITOCHONDRIAL"/>
    <property type="match status" value="1"/>
</dbReference>
<dbReference type="Pfam" id="PF13180">
    <property type="entry name" value="PDZ_2"/>
    <property type="match status" value="1"/>
</dbReference>
<evidence type="ECO:0000313" key="6">
    <source>
        <dbReference type="Proteomes" id="UP001319180"/>
    </source>
</evidence>
<dbReference type="EMBL" id="JAHESC010000011">
    <property type="protein sequence ID" value="MBT1686788.1"/>
    <property type="molecule type" value="Genomic_DNA"/>
</dbReference>
<dbReference type="GO" id="GO:0004252">
    <property type="term" value="F:serine-type endopeptidase activity"/>
    <property type="evidence" value="ECO:0007669"/>
    <property type="project" value="InterPro"/>
</dbReference>
<protein>
    <submittedName>
        <fullName evidence="5">Trypsin-like peptidase domain-containing protein</fullName>
    </submittedName>
</protein>
<accession>A0AAP2D7E5</accession>
<dbReference type="GO" id="GO:0006508">
    <property type="term" value="P:proteolysis"/>
    <property type="evidence" value="ECO:0007669"/>
    <property type="project" value="UniProtKB-KW"/>
</dbReference>
<dbReference type="Gene3D" id="2.40.10.120">
    <property type="match status" value="1"/>
</dbReference>
<evidence type="ECO:0000313" key="5">
    <source>
        <dbReference type="EMBL" id="MBT1686788.1"/>
    </source>
</evidence>
<dbReference type="InterPro" id="IPR001940">
    <property type="entry name" value="Peptidase_S1C"/>
</dbReference>
<evidence type="ECO:0000259" key="4">
    <source>
        <dbReference type="PROSITE" id="PS50106"/>
    </source>
</evidence>
<comment type="similarity">
    <text evidence="1">Belongs to the peptidase S1C family.</text>
</comment>
<dbReference type="Proteomes" id="UP001319180">
    <property type="component" value="Unassembled WGS sequence"/>
</dbReference>
<dbReference type="SUPFAM" id="SSF50156">
    <property type="entry name" value="PDZ domain-like"/>
    <property type="match status" value="1"/>
</dbReference>
<keyword evidence="6" id="KW-1185">Reference proteome</keyword>
<dbReference type="Pfam" id="PF13365">
    <property type="entry name" value="Trypsin_2"/>
    <property type="match status" value="1"/>
</dbReference>
<keyword evidence="2" id="KW-0645">Protease</keyword>
<keyword evidence="3" id="KW-0378">Hydrolase</keyword>